<name>A0A4P2VKN7_FLUSA</name>
<feature type="active site" evidence="8">
    <location>
        <position position="335"/>
    </location>
</feature>
<comment type="pathway">
    <text evidence="1">Carbohydrate metabolism; tricarboxylic acid cycle; isocitrate from oxaloacetate: step 1/2.</text>
</comment>
<proteinExistence type="inferred from homology"/>
<evidence type="ECO:0000256" key="1">
    <source>
        <dbReference type="ARBA" id="ARBA00004751"/>
    </source>
</evidence>
<dbReference type="PIRSF" id="PIRSF001369">
    <property type="entry name" value="Citrate_synth"/>
    <property type="match status" value="1"/>
</dbReference>
<dbReference type="AlphaFoldDB" id="A0A4P2VKN7"/>
<dbReference type="GO" id="GO:0050440">
    <property type="term" value="F:2-methylcitrate synthase activity"/>
    <property type="evidence" value="ECO:0007669"/>
    <property type="project" value="UniProtKB-EC"/>
</dbReference>
<keyword evidence="4 7" id="KW-0808">Transferase</keyword>
<dbReference type="NCBIfam" id="TIGR01800">
    <property type="entry name" value="cit_synth_II"/>
    <property type="match status" value="1"/>
</dbReference>
<dbReference type="EMBL" id="AP019368">
    <property type="protein sequence ID" value="BBH51859.1"/>
    <property type="molecule type" value="Genomic_DNA"/>
</dbReference>
<dbReference type="PANTHER" id="PTHR11739">
    <property type="entry name" value="CITRATE SYNTHASE"/>
    <property type="match status" value="1"/>
</dbReference>
<evidence type="ECO:0000256" key="6">
    <source>
        <dbReference type="ARBA" id="ARBA00049288"/>
    </source>
</evidence>
<dbReference type="GO" id="GO:0005975">
    <property type="term" value="P:carbohydrate metabolic process"/>
    <property type="evidence" value="ECO:0007669"/>
    <property type="project" value="TreeGrafter"/>
</dbReference>
<dbReference type="UniPathway" id="UPA00223">
    <property type="reaction ID" value="UER00717"/>
</dbReference>
<reference evidence="10 11" key="1">
    <citation type="submission" date="2018-12" db="EMBL/GenBank/DDBJ databases">
        <title>Rubrispira sanarue gen. nov., sp., nov., a member of the order Silvanigrellales, isolated from a brackish lake in Hamamatsu Japan.</title>
        <authorList>
            <person name="Maejima Y."/>
            <person name="Iino T."/>
            <person name="Muraguchi Y."/>
            <person name="Fukuda K."/>
            <person name="Nojiri H."/>
            <person name="Ohkuma M."/>
            <person name="Moriuchi R."/>
            <person name="Dohra H."/>
            <person name="Kimbara K."/>
            <person name="Shintani M."/>
        </authorList>
    </citation>
    <scope>NUCLEOTIDE SEQUENCE [LARGE SCALE GENOMIC DNA]</scope>
    <source>
        <strain evidence="10 11">RF1110005</strain>
    </source>
</reference>
<evidence type="ECO:0000256" key="8">
    <source>
        <dbReference type="PIRSR" id="PIRSR001369-1"/>
    </source>
</evidence>
<dbReference type="PROSITE" id="PS00480">
    <property type="entry name" value="CITRATE_SYNTHASE"/>
    <property type="match status" value="1"/>
</dbReference>
<comment type="similarity">
    <text evidence="2 7 9">Belongs to the citrate synthase family.</text>
</comment>
<dbReference type="InterPro" id="IPR016142">
    <property type="entry name" value="Citrate_synth-like_lrg_a-sub"/>
</dbReference>
<dbReference type="InterPro" id="IPR024176">
    <property type="entry name" value="Citrate_synthase_bac-typ"/>
</dbReference>
<dbReference type="FunFam" id="1.10.230.10:FF:000003">
    <property type="entry name" value="Citrate synthase"/>
    <property type="match status" value="1"/>
</dbReference>
<dbReference type="InterPro" id="IPR019810">
    <property type="entry name" value="Citrate_synthase_AS"/>
</dbReference>
<dbReference type="InterPro" id="IPR036969">
    <property type="entry name" value="Citrate_synthase_sf"/>
</dbReference>
<evidence type="ECO:0000313" key="10">
    <source>
        <dbReference type="EMBL" id="BBH51859.1"/>
    </source>
</evidence>
<protein>
    <recommendedName>
        <fullName evidence="7">Citrate synthase</fullName>
    </recommendedName>
</protein>
<evidence type="ECO:0000256" key="7">
    <source>
        <dbReference type="PIRNR" id="PIRNR001369"/>
    </source>
</evidence>
<dbReference type="Gene3D" id="1.10.580.10">
    <property type="entry name" value="Citrate Synthase, domain 1"/>
    <property type="match status" value="1"/>
</dbReference>
<dbReference type="NCBIfam" id="NF010636">
    <property type="entry name" value="PRK14033.1"/>
    <property type="match status" value="1"/>
</dbReference>
<feature type="active site" evidence="8">
    <location>
        <position position="284"/>
    </location>
</feature>
<dbReference type="GO" id="GO:0005829">
    <property type="term" value="C:cytosol"/>
    <property type="evidence" value="ECO:0007669"/>
    <property type="project" value="TreeGrafter"/>
</dbReference>
<gene>
    <name evidence="10" type="ORF">JCM31447_02820</name>
</gene>
<dbReference type="PRINTS" id="PR00143">
    <property type="entry name" value="CITRTSNTHASE"/>
</dbReference>
<evidence type="ECO:0000256" key="3">
    <source>
        <dbReference type="ARBA" id="ARBA00022532"/>
    </source>
</evidence>
<dbReference type="Proteomes" id="UP000291236">
    <property type="component" value="Chromosome"/>
</dbReference>
<dbReference type="InterPro" id="IPR011278">
    <property type="entry name" value="2-MeCitrate/Citrate_synth_II"/>
</dbReference>
<dbReference type="SUPFAM" id="SSF48256">
    <property type="entry name" value="Citrate synthase"/>
    <property type="match status" value="1"/>
</dbReference>
<accession>A0A4P2VKN7</accession>
<dbReference type="InterPro" id="IPR016143">
    <property type="entry name" value="Citrate_synth-like_sm_a-sub"/>
</dbReference>
<dbReference type="KEGG" id="sbf:JCM31447_02820"/>
<dbReference type="PANTHER" id="PTHR11739:SF4">
    <property type="entry name" value="CITRATE SYNTHASE, PEROXISOMAL"/>
    <property type="match status" value="1"/>
</dbReference>
<evidence type="ECO:0000313" key="11">
    <source>
        <dbReference type="Proteomes" id="UP000291236"/>
    </source>
</evidence>
<keyword evidence="3" id="KW-0816">Tricarboxylic acid cycle</keyword>
<dbReference type="RefSeq" id="WP_130605796.1">
    <property type="nucleotide sequence ID" value="NZ_AP019368.1"/>
</dbReference>
<organism evidence="10 11">
    <name type="scientific">Fluviispira sanaruensis</name>
    <dbReference type="NCBI Taxonomy" id="2493639"/>
    <lineage>
        <taxon>Bacteria</taxon>
        <taxon>Pseudomonadati</taxon>
        <taxon>Bdellovibrionota</taxon>
        <taxon>Oligoflexia</taxon>
        <taxon>Silvanigrellales</taxon>
        <taxon>Silvanigrellaceae</taxon>
        <taxon>Fluviispira</taxon>
    </lineage>
</organism>
<keyword evidence="11" id="KW-1185">Reference proteome</keyword>
<sequence length="399" mass="45288">MNNLEDIGAQKNIHINPDYVPEPEKVNVKKGLEGVVIDTTKVSKVNPDSNSLIYRGYPVQDLAENCSFEEVAYLLLQGELPTLSQLKSFKETESQQRGISKTILNTLKSLPKETHPMDAIRTSVSILGCEDIKKDSSQSQDVNFEKAIQILAKIPTMVAAHYRLRQGKSVINPRTDLSFAENFFHMCFQEIPEKEIVKAFDVSLILYAEHSFNASTFTTRVVTSTQSDIYSATVAGIGALKGSLHGGANEQVMYMMLEIDDPNKAEKWMNDALVLKKKVMGFGHRVYKSGDSRVPTMKKYLQVVSDVKKELKWIKMYDALEKVMIEKKNIYPNLDFPTGPAYFMMGFDIDFFTPIFVIARTAGWSAHIIEQHNNNRLIRPLSEYVGEHQRKIIPLKERR</sequence>
<dbReference type="GO" id="GO:0036440">
    <property type="term" value="F:citrate synthase activity"/>
    <property type="evidence" value="ECO:0007669"/>
    <property type="project" value="UniProtKB-EC"/>
</dbReference>
<dbReference type="OrthoDB" id="5288391at2"/>
<evidence type="ECO:0000256" key="2">
    <source>
        <dbReference type="ARBA" id="ARBA00010566"/>
    </source>
</evidence>
<dbReference type="Gene3D" id="1.10.230.10">
    <property type="entry name" value="Cytochrome P450-Terp, domain 2"/>
    <property type="match status" value="1"/>
</dbReference>
<dbReference type="InterPro" id="IPR002020">
    <property type="entry name" value="Citrate_synthase"/>
</dbReference>
<evidence type="ECO:0000256" key="5">
    <source>
        <dbReference type="ARBA" id="ARBA00049052"/>
    </source>
</evidence>
<evidence type="ECO:0000256" key="9">
    <source>
        <dbReference type="RuleBase" id="RU003406"/>
    </source>
</evidence>
<dbReference type="Pfam" id="PF00285">
    <property type="entry name" value="Citrate_synt"/>
    <property type="match status" value="1"/>
</dbReference>
<comment type="catalytic activity">
    <reaction evidence="5">
        <text>propanoyl-CoA + oxaloacetate + H2O = (2S,3S)-2-methylcitrate + CoA + H(+)</text>
        <dbReference type="Rhea" id="RHEA:23780"/>
        <dbReference type="ChEBI" id="CHEBI:15377"/>
        <dbReference type="ChEBI" id="CHEBI:15378"/>
        <dbReference type="ChEBI" id="CHEBI:16452"/>
        <dbReference type="ChEBI" id="CHEBI:57287"/>
        <dbReference type="ChEBI" id="CHEBI:57392"/>
        <dbReference type="ChEBI" id="CHEBI:58853"/>
        <dbReference type="EC" id="2.3.3.5"/>
    </reaction>
</comment>
<dbReference type="GO" id="GO:0006099">
    <property type="term" value="P:tricarboxylic acid cycle"/>
    <property type="evidence" value="ECO:0007669"/>
    <property type="project" value="UniProtKB-UniPathway"/>
</dbReference>
<comment type="catalytic activity">
    <reaction evidence="6">
        <text>oxaloacetate + acetyl-CoA + H2O = citrate + CoA + H(+)</text>
        <dbReference type="Rhea" id="RHEA:16845"/>
        <dbReference type="ChEBI" id="CHEBI:15377"/>
        <dbReference type="ChEBI" id="CHEBI:15378"/>
        <dbReference type="ChEBI" id="CHEBI:16452"/>
        <dbReference type="ChEBI" id="CHEBI:16947"/>
        <dbReference type="ChEBI" id="CHEBI:57287"/>
        <dbReference type="ChEBI" id="CHEBI:57288"/>
        <dbReference type="EC" id="2.3.3.16"/>
    </reaction>
</comment>
<evidence type="ECO:0000256" key="4">
    <source>
        <dbReference type="ARBA" id="ARBA00022679"/>
    </source>
</evidence>